<evidence type="ECO:0000259" key="1">
    <source>
        <dbReference type="PROSITE" id="PS50943"/>
    </source>
</evidence>
<gene>
    <name evidence="2" type="ORF">ACIPEN_22080</name>
</gene>
<evidence type="ECO:0000313" key="3">
    <source>
        <dbReference type="Proteomes" id="UP001617427"/>
    </source>
</evidence>
<dbReference type="InterPro" id="IPR010982">
    <property type="entry name" value="Lambda_DNA-bd_dom_sf"/>
</dbReference>
<accession>A0ABW8F5F6</accession>
<reference evidence="2 3" key="1">
    <citation type="submission" date="2024-10" db="EMBL/GenBank/DDBJ databases">
        <title>The Natural Products Discovery Center: Release of the First 8490 Sequenced Strains for Exploring Actinobacteria Biosynthetic Diversity.</title>
        <authorList>
            <person name="Kalkreuter E."/>
            <person name="Kautsar S.A."/>
            <person name="Yang D."/>
            <person name="Bader C.D."/>
            <person name="Teijaro C.N."/>
            <person name="Fluegel L."/>
            <person name="Davis C.M."/>
            <person name="Simpson J.R."/>
            <person name="Lauterbach L."/>
            <person name="Steele A.D."/>
            <person name="Gui C."/>
            <person name="Meng S."/>
            <person name="Li G."/>
            <person name="Viehrig K."/>
            <person name="Ye F."/>
            <person name="Su P."/>
            <person name="Kiefer A.F."/>
            <person name="Nichols A."/>
            <person name="Cepeda A.J."/>
            <person name="Yan W."/>
            <person name="Fan B."/>
            <person name="Jiang Y."/>
            <person name="Adhikari A."/>
            <person name="Zheng C.-J."/>
            <person name="Schuster L."/>
            <person name="Cowan T.M."/>
            <person name="Smanski M.J."/>
            <person name="Chevrette M.G."/>
            <person name="De Carvalho L.P.S."/>
            <person name="Shen B."/>
        </authorList>
    </citation>
    <scope>NUCLEOTIDE SEQUENCE [LARGE SCALE GENOMIC DNA]</scope>
    <source>
        <strain evidence="2 3">NPDC087045</strain>
    </source>
</reference>
<dbReference type="Gene3D" id="1.10.260.40">
    <property type="entry name" value="lambda repressor-like DNA-binding domains"/>
    <property type="match status" value="1"/>
</dbReference>
<dbReference type="SMART" id="SM00530">
    <property type="entry name" value="HTH_XRE"/>
    <property type="match status" value="1"/>
</dbReference>
<dbReference type="RefSeq" id="WP_402703618.1">
    <property type="nucleotide sequence ID" value="NZ_JBIUZV010000023.1"/>
</dbReference>
<feature type="domain" description="HTH cro/C1-type" evidence="1">
    <location>
        <begin position="40"/>
        <end position="86"/>
    </location>
</feature>
<sequence>MQYENELNFDLGYSRMYSSPMVMTIGQRLDQAMREARFPSQSALSRASGVPQPTINRILKGAGARGPETETLKKLAVACNVSFEWLNEGIEAKGRRPKDNLALLKFQAEPNKENHKLAEEMVELITLFKDLEPEQRQMVLRATKLAAKRLRNTELGTAED</sequence>
<dbReference type="Pfam" id="PF01381">
    <property type="entry name" value="HTH_3"/>
    <property type="match status" value="1"/>
</dbReference>
<comment type="caution">
    <text evidence="2">The sequence shown here is derived from an EMBL/GenBank/DDBJ whole genome shotgun (WGS) entry which is preliminary data.</text>
</comment>
<evidence type="ECO:0000313" key="2">
    <source>
        <dbReference type="EMBL" id="MFJ3048532.1"/>
    </source>
</evidence>
<dbReference type="SUPFAM" id="SSF47413">
    <property type="entry name" value="lambda repressor-like DNA-binding domains"/>
    <property type="match status" value="1"/>
</dbReference>
<dbReference type="CDD" id="cd00093">
    <property type="entry name" value="HTH_XRE"/>
    <property type="match status" value="1"/>
</dbReference>
<dbReference type="Proteomes" id="UP001617427">
    <property type="component" value="Unassembled WGS sequence"/>
</dbReference>
<name>A0ABW8F5F6_9BURK</name>
<keyword evidence="3" id="KW-1185">Reference proteome</keyword>
<proteinExistence type="predicted"/>
<dbReference type="EMBL" id="JBIUZV010000023">
    <property type="protein sequence ID" value="MFJ3048532.1"/>
    <property type="molecule type" value="Genomic_DNA"/>
</dbReference>
<organism evidence="2 3">
    <name type="scientific">Herbaspirillum chlorophenolicum</name>
    <dbReference type="NCBI Taxonomy" id="211589"/>
    <lineage>
        <taxon>Bacteria</taxon>
        <taxon>Pseudomonadati</taxon>
        <taxon>Pseudomonadota</taxon>
        <taxon>Betaproteobacteria</taxon>
        <taxon>Burkholderiales</taxon>
        <taxon>Oxalobacteraceae</taxon>
        <taxon>Herbaspirillum</taxon>
    </lineage>
</organism>
<protein>
    <submittedName>
        <fullName evidence="2">Helix-turn-helix domain-containing protein</fullName>
    </submittedName>
</protein>
<dbReference type="InterPro" id="IPR001387">
    <property type="entry name" value="Cro/C1-type_HTH"/>
</dbReference>
<dbReference type="PROSITE" id="PS50943">
    <property type="entry name" value="HTH_CROC1"/>
    <property type="match status" value="1"/>
</dbReference>